<dbReference type="Pfam" id="PF01418">
    <property type="entry name" value="HTH_6"/>
    <property type="match status" value="1"/>
</dbReference>
<dbReference type="InterPro" id="IPR009057">
    <property type="entry name" value="Homeodomain-like_sf"/>
</dbReference>
<evidence type="ECO:0000313" key="7">
    <source>
        <dbReference type="EMBL" id="MFC4565895.1"/>
    </source>
</evidence>
<feature type="domain" description="HTH rpiR-type" evidence="5">
    <location>
        <begin position="30"/>
        <end position="106"/>
    </location>
</feature>
<evidence type="ECO:0000259" key="6">
    <source>
        <dbReference type="PROSITE" id="PS51464"/>
    </source>
</evidence>
<keyword evidence="3" id="KW-0804">Transcription</keyword>
<dbReference type="EMBL" id="JBHSFQ010000051">
    <property type="protein sequence ID" value="MFC4565895.1"/>
    <property type="molecule type" value="Genomic_DNA"/>
</dbReference>
<organism evidence="7 8">
    <name type="scientific">Nocardiopsis mangrovi</name>
    <dbReference type="NCBI Taxonomy" id="1179818"/>
    <lineage>
        <taxon>Bacteria</taxon>
        <taxon>Bacillati</taxon>
        <taxon>Actinomycetota</taxon>
        <taxon>Actinomycetes</taxon>
        <taxon>Streptosporangiales</taxon>
        <taxon>Nocardiopsidaceae</taxon>
        <taxon>Nocardiopsis</taxon>
    </lineage>
</organism>
<dbReference type="PANTHER" id="PTHR30514">
    <property type="entry name" value="GLUCOKINASE"/>
    <property type="match status" value="1"/>
</dbReference>
<dbReference type="InterPro" id="IPR036388">
    <property type="entry name" value="WH-like_DNA-bd_sf"/>
</dbReference>
<dbReference type="InterPro" id="IPR046348">
    <property type="entry name" value="SIS_dom_sf"/>
</dbReference>
<dbReference type="InterPro" id="IPR035472">
    <property type="entry name" value="RpiR-like_SIS"/>
</dbReference>
<name>A0ABV9E3X5_9ACTN</name>
<sequence>MAKTAKPTSHGSGSAHGDDGTPAVRDDPAPTTVLRIRSLLPSLAPAEQRVAQRIIDDPERVAASSITQLAKDCATSEATVIRFCRTIDFTGYRELRLTLATEAGQARGARGGTREVPGDISADDTLVTVVEKIAFTDARAVEETGAQLDVAVLEAVVERMATARRTDIYGVGASAFVAADLQQKLHRIGLTSFAWSDTHVMLTSAALLGADDVAMGISHSGTTIDTTNALAEAKRRGATTVAVTNFPRSPISEAADHILTTAARETTFRSGATASRLAQLTVIDCLFVGLAQLRYADSRTALETTYDAVRGLRIGDDKRRPRAQDRPR</sequence>
<evidence type="ECO:0000313" key="8">
    <source>
        <dbReference type="Proteomes" id="UP001595923"/>
    </source>
</evidence>
<dbReference type="InterPro" id="IPR000281">
    <property type="entry name" value="HTH_RpiR"/>
</dbReference>
<evidence type="ECO:0000256" key="2">
    <source>
        <dbReference type="ARBA" id="ARBA00023125"/>
    </source>
</evidence>
<keyword evidence="2" id="KW-0238">DNA-binding</keyword>
<dbReference type="Gene3D" id="3.40.50.10490">
    <property type="entry name" value="Glucose-6-phosphate isomerase like protein, domain 1"/>
    <property type="match status" value="1"/>
</dbReference>
<dbReference type="InterPro" id="IPR047640">
    <property type="entry name" value="RpiR-like"/>
</dbReference>
<dbReference type="RefSeq" id="WP_378580291.1">
    <property type="nucleotide sequence ID" value="NZ_JBHSFQ010000051.1"/>
</dbReference>
<protein>
    <submittedName>
        <fullName evidence="7">MurR/RpiR family transcriptional regulator</fullName>
    </submittedName>
</protein>
<evidence type="ECO:0000256" key="1">
    <source>
        <dbReference type="ARBA" id="ARBA00023015"/>
    </source>
</evidence>
<dbReference type="Gene3D" id="1.10.10.10">
    <property type="entry name" value="Winged helix-like DNA-binding domain superfamily/Winged helix DNA-binding domain"/>
    <property type="match status" value="1"/>
</dbReference>
<keyword evidence="1" id="KW-0805">Transcription regulation</keyword>
<dbReference type="PROSITE" id="PS51071">
    <property type="entry name" value="HTH_RPIR"/>
    <property type="match status" value="1"/>
</dbReference>
<dbReference type="SUPFAM" id="SSF46689">
    <property type="entry name" value="Homeodomain-like"/>
    <property type="match status" value="1"/>
</dbReference>
<reference evidence="8" key="1">
    <citation type="journal article" date="2019" name="Int. J. Syst. Evol. Microbiol.">
        <title>The Global Catalogue of Microorganisms (GCM) 10K type strain sequencing project: providing services to taxonomists for standard genome sequencing and annotation.</title>
        <authorList>
            <consortium name="The Broad Institute Genomics Platform"/>
            <consortium name="The Broad Institute Genome Sequencing Center for Infectious Disease"/>
            <person name="Wu L."/>
            <person name="Ma J."/>
        </authorList>
    </citation>
    <scope>NUCLEOTIDE SEQUENCE [LARGE SCALE GENOMIC DNA]</scope>
    <source>
        <strain evidence="8">XZYJ18</strain>
    </source>
</reference>
<dbReference type="PROSITE" id="PS51464">
    <property type="entry name" value="SIS"/>
    <property type="match status" value="1"/>
</dbReference>
<comment type="caution">
    <text evidence="7">The sequence shown here is derived from an EMBL/GenBank/DDBJ whole genome shotgun (WGS) entry which is preliminary data.</text>
</comment>
<dbReference type="CDD" id="cd05013">
    <property type="entry name" value="SIS_RpiR"/>
    <property type="match status" value="1"/>
</dbReference>
<feature type="domain" description="SIS" evidence="6">
    <location>
        <begin position="156"/>
        <end position="296"/>
    </location>
</feature>
<feature type="compositionally biased region" description="Basic and acidic residues" evidence="4">
    <location>
        <begin position="16"/>
        <end position="28"/>
    </location>
</feature>
<dbReference type="Proteomes" id="UP001595923">
    <property type="component" value="Unassembled WGS sequence"/>
</dbReference>
<gene>
    <name evidence="7" type="ORF">ACFO4E_28895</name>
</gene>
<evidence type="ECO:0000256" key="4">
    <source>
        <dbReference type="SAM" id="MobiDB-lite"/>
    </source>
</evidence>
<evidence type="ECO:0000259" key="5">
    <source>
        <dbReference type="PROSITE" id="PS51071"/>
    </source>
</evidence>
<evidence type="ECO:0000256" key="3">
    <source>
        <dbReference type="ARBA" id="ARBA00023163"/>
    </source>
</evidence>
<proteinExistence type="predicted"/>
<accession>A0ABV9E3X5</accession>
<dbReference type="Pfam" id="PF01380">
    <property type="entry name" value="SIS"/>
    <property type="match status" value="1"/>
</dbReference>
<dbReference type="InterPro" id="IPR001347">
    <property type="entry name" value="SIS_dom"/>
</dbReference>
<keyword evidence="8" id="KW-1185">Reference proteome</keyword>
<dbReference type="PANTHER" id="PTHR30514:SF1">
    <property type="entry name" value="HTH-TYPE TRANSCRIPTIONAL REGULATOR HEXR-RELATED"/>
    <property type="match status" value="1"/>
</dbReference>
<feature type="region of interest" description="Disordered" evidence="4">
    <location>
        <begin position="1"/>
        <end position="28"/>
    </location>
</feature>
<dbReference type="SUPFAM" id="SSF53697">
    <property type="entry name" value="SIS domain"/>
    <property type="match status" value="1"/>
</dbReference>